<dbReference type="AlphaFoldDB" id="A0A418PVX6"/>
<sequence>MRNLTPLTLKVLLDLQYLNVATTGIKTYMMELAKAARKYPHPEIEWIFTHEPEDQSADQTYKGNQSKIQKLNYHLDYFRWKEFQLPDLVKKYKPDVLICPDFVAPAASLPCRRLTVIHDAFFWQMPKNYPSWWRKYFVSLIKKGLKENTEIITTTEYSKQSLLNYLGSSWPITVVYQAPKGLKSASDPKFLDKYKLEKEGYFLHIGTFDRRKNLPLLVNAFAEFLSTTRSEKKLVLAGGPGQSRQMNDLPVVRNLVKELGLEEKVLLTGYVSDGEIKALYEGAFAYVFPSENEGFGIPILESMGFGVPVIHSDQPALLEVAGGAGLAFAGGNQSDLMEKMILLERENELKSNLIQAGRARSKDFSAQNFIQAFHQIILSSPTSP</sequence>
<dbReference type="CDD" id="cd03809">
    <property type="entry name" value="GT4_MtfB-like"/>
    <property type="match status" value="1"/>
</dbReference>
<feature type="domain" description="Glycosyltransferase subfamily 4-like N-terminal" evidence="3">
    <location>
        <begin position="24"/>
        <end position="176"/>
    </location>
</feature>
<dbReference type="Pfam" id="PF13439">
    <property type="entry name" value="Glyco_transf_4"/>
    <property type="match status" value="1"/>
</dbReference>
<keyword evidence="1 4" id="KW-0808">Transferase</keyword>
<feature type="domain" description="Glycosyl transferase family 1" evidence="2">
    <location>
        <begin position="194"/>
        <end position="359"/>
    </location>
</feature>
<dbReference type="Gene3D" id="3.40.50.2000">
    <property type="entry name" value="Glycogen Phosphorylase B"/>
    <property type="match status" value="2"/>
</dbReference>
<reference evidence="4 5" key="1">
    <citation type="submission" date="2018-09" db="EMBL/GenBank/DDBJ databases">
        <authorList>
            <person name="Wang X."/>
            <person name="Du Z."/>
        </authorList>
    </citation>
    <scope>NUCLEOTIDE SEQUENCE [LARGE SCALE GENOMIC DNA]</scope>
    <source>
        <strain evidence="4 5">N3</strain>
    </source>
</reference>
<name>A0A418PVX6_9BACT</name>
<dbReference type="InterPro" id="IPR028098">
    <property type="entry name" value="Glyco_trans_4-like_N"/>
</dbReference>
<dbReference type="SUPFAM" id="SSF53756">
    <property type="entry name" value="UDP-Glycosyltransferase/glycogen phosphorylase"/>
    <property type="match status" value="1"/>
</dbReference>
<proteinExistence type="predicted"/>
<dbReference type="GO" id="GO:0009103">
    <property type="term" value="P:lipopolysaccharide biosynthetic process"/>
    <property type="evidence" value="ECO:0007669"/>
    <property type="project" value="TreeGrafter"/>
</dbReference>
<dbReference type="InterPro" id="IPR001296">
    <property type="entry name" value="Glyco_trans_1"/>
</dbReference>
<dbReference type="GO" id="GO:0016757">
    <property type="term" value="F:glycosyltransferase activity"/>
    <property type="evidence" value="ECO:0007669"/>
    <property type="project" value="InterPro"/>
</dbReference>
<dbReference type="Proteomes" id="UP000283522">
    <property type="component" value="Unassembled WGS sequence"/>
</dbReference>
<evidence type="ECO:0000256" key="1">
    <source>
        <dbReference type="ARBA" id="ARBA00022679"/>
    </source>
</evidence>
<evidence type="ECO:0000259" key="3">
    <source>
        <dbReference type="Pfam" id="PF13439"/>
    </source>
</evidence>
<dbReference type="Pfam" id="PF00534">
    <property type="entry name" value="Glycos_transf_1"/>
    <property type="match status" value="1"/>
</dbReference>
<organism evidence="4 5">
    <name type="scientific">Algoriphagus lacus</name>
    <dbReference type="NCBI Taxonomy" id="2056311"/>
    <lineage>
        <taxon>Bacteria</taxon>
        <taxon>Pseudomonadati</taxon>
        <taxon>Bacteroidota</taxon>
        <taxon>Cytophagia</taxon>
        <taxon>Cytophagales</taxon>
        <taxon>Cyclobacteriaceae</taxon>
        <taxon>Algoriphagus</taxon>
    </lineage>
</organism>
<dbReference type="PANTHER" id="PTHR46401">
    <property type="entry name" value="GLYCOSYLTRANSFERASE WBBK-RELATED"/>
    <property type="match status" value="1"/>
</dbReference>
<protein>
    <submittedName>
        <fullName evidence="4">Glycosyltransferase family 1 protein</fullName>
    </submittedName>
</protein>
<keyword evidence="5" id="KW-1185">Reference proteome</keyword>
<gene>
    <name evidence="4" type="ORF">D0X99_01055</name>
</gene>
<comment type="caution">
    <text evidence="4">The sequence shown here is derived from an EMBL/GenBank/DDBJ whole genome shotgun (WGS) entry which is preliminary data.</text>
</comment>
<evidence type="ECO:0000313" key="5">
    <source>
        <dbReference type="Proteomes" id="UP000283522"/>
    </source>
</evidence>
<evidence type="ECO:0000259" key="2">
    <source>
        <dbReference type="Pfam" id="PF00534"/>
    </source>
</evidence>
<evidence type="ECO:0000313" key="4">
    <source>
        <dbReference type="EMBL" id="RIW18314.1"/>
    </source>
</evidence>
<dbReference type="EMBL" id="QXML01000001">
    <property type="protein sequence ID" value="RIW18314.1"/>
    <property type="molecule type" value="Genomic_DNA"/>
</dbReference>
<accession>A0A418PVX6</accession>
<dbReference type="PANTHER" id="PTHR46401:SF2">
    <property type="entry name" value="GLYCOSYLTRANSFERASE WBBK-RELATED"/>
    <property type="match status" value="1"/>
</dbReference>